<dbReference type="GeneID" id="83257360"/>
<evidence type="ECO:0000256" key="1">
    <source>
        <dbReference type="SAM" id="SignalP"/>
    </source>
</evidence>
<proteinExistence type="predicted"/>
<dbReference type="InterPro" id="IPR011250">
    <property type="entry name" value="OMP/PagP_B-barrel"/>
</dbReference>
<dbReference type="SUPFAM" id="SSF56925">
    <property type="entry name" value="OMPA-like"/>
    <property type="match status" value="1"/>
</dbReference>
<keyword evidence="3" id="KW-1185">Reference proteome</keyword>
<feature type="chain" id="PRO_5045546966" description="Outer membrane protein beta-barrel domain-containing protein" evidence="1">
    <location>
        <begin position="20"/>
        <end position="193"/>
    </location>
</feature>
<dbReference type="RefSeq" id="WP_057791916.1">
    <property type="nucleotide sequence ID" value="NZ_CP013926.1"/>
</dbReference>
<dbReference type="EMBL" id="CP013926">
    <property type="protein sequence ID" value="AMJ73686.1"/>
    <property type="molecule type" value="Genomic_DNA"/>
</dbReference>
<sequence length="193" mass="21630">MYKLILPTLCLSCCGFAHAVQPSYSFLQASFVKTELADLEPFNLNGYELRASGEVGYGFFVEYKHTDSSDSHDGFKLDVLQRQFSVGYIHNISPRLTLDYRVGLGNFDMTGTRDSDSASADTDFFSAATNVRYQLTENVEVFGGVEVQNWDGDADQKAYRFGALYDLLGVIGGIEYTKYSDQEIVNMSIRYAF</sequence>
<name>A0ABM5YHZ4_9ALTE</name>
<gene>
    <name evidence="2" type="ORF">AVL57_06680</name>
</gene>
<evidence type="ECO:0000313" key="3">
    <source>
        <dbReference type="Proteomes" id="UP000056750"/>
    </source>
</evidence>
<keyword evidence="1" id="KW-0732">Signal</keyword>
<evidence type="ECO:0000313" key="2">
    <source>
        <dbReference type="EMBL" id="AMJ73686.1"/>
    </source>
</evidence>
<evidence type="ECO:0008006" key="4">
    <source>
        <dbReference type="Google" id="ProtNLM"/>
    </source>
</evidence>
<organism evidence="2 3">
    <name type="scientific">Alteromonas stellipolaris</name>
    <dbReference type="NCBI Taxonomy" id="233316"/>
    <lineage>
        <taxon>Bacteria</taxon>
        <taxon>Pseudomonadati</taxon>
        <taxon>Pseudomonadota</taxon>
        <taxon>Gammaproteobacteria</taxon>
        <taxon>Alteromonadales</taxon>
        <taxon>Alteromonadaceae</taxon>
        <taxon>Alteromonas/Salinimonas group</taxon>
        <taxon>Alteromonas</taxon>
    </lineage>
</organism>
<protein>
    <recommendedName>
        <fullName evidence="4">Outer membrane protein beta-barrel domain-containing protein</fullName>
    </recommendedName>
</protein>
<reference evidence="2 3" key="1">
    <citation type="submission" date="2015-12" db="EMBL/GenBank/DDBJ databases">
        <title>Intraspecies pangenome expansion in the marine bacterium Alteromonas.</title>
        <authorList>
            <person name="Lopez-Perez M."/>
            <person name="Rodriguez-Valera F."/>
        </authorList>
    </citation>
    <scope>NUCLEOTIDE SEQUENCE [LARGE SCALE GENOMIC DNA]</scope>
    <source>
        <strain evidence="2 3">LMG 21861</strain>
    </source>
</reference>
<dbReference type="Proteomes" id="UP000056750">
    <property type="component" value="Chromosome"/>
</dbReference>
<accession>A0ABM5YHZ4</accession>
<feature type="signal peptide" evidence="1">
    <location>
        <begin position="1"/>
        <end position="19"/>
    </location>
</feature>